<reference evidence="3" key="1">
    <citation type="submission" date="2016-11" db="EMBL/GenBank/DDBJ databases">
        <authorList>
            <person name="Varghese N."/>
            <person name="Submissions S."/>
        </authorList>
    </citation>
    <scope>NUCLEOTIDE SEQUENCE [LARGE SCALE GENOMIC DNA]</scope>
    <source>
        <strain evidence="3">ALO Sharm</strain>
    </source>
</reference>
<proteinExistence type="predicted"/>
<keyword evidence="3" id="KW-1185">Reference proteome</keyword>
<dbReference type="PANTHER" id="PTHR39594:SF1">
    <property type="entry name" value="PROTEIN YCHQ"/>
    <property type="match status" value="1"/>
</dbReference>
<evidence type="ECO:0000313" key="2">
    <source>
        <dbReference type="EMBL" id="SHL40234.1"/>
    </source>
</evidence>
<feature type="transmembrane region" description="Helical" evidence="1">
    <location>
        <begin position="65"/>
        <end position="84"/>
    </location>
</feature>
<feature type="transmembrane region" description="Helical" evidence="1">
    <location>
        <begin position="90"/>
        <end position="109"/>
    </location>
</feature>
<keyword evidence="1" id="KW-0812">Transmembrane</keyword>
<name>A0A1M7ABW3_9GAMM</name>
<dbReference type="EMBL" id="FRAL01000013">
    <property type="protein sequence ID" value="SHL40234.1"/>
    <property type="molecule type" value="Genomic_DNA"/>
</dbReference>
<dbReference type="Pfam" id="PF04247">
    <property type="entry name" value="SirB"/>
    <property type="match status" value="1"/>
</dbReference>
<dbReference type="InterPro" id="IPR007360">
    <property type="entry name" value="SirB"/>
</dbReference>
<protein>
    <submittedName>
        <fullName evidence="2">Uncharacterized membrane protein SirB2</fullName>
    </submittedName>
</protein>
<keyword evidence="1" id="KW-1133">Transmembrane helix</keyword>
<keyword evidence="1" id="KW-0472">Membrane</keyword>
<dbReference type="PANTHER" id="PTHR39594">
    <property type="entry name" value="PROTEIN YCHQ"/>
    <property type="match status" value="1"/>
</dbReference>
<feature type="transmembrane region" description="Helical" evidence="1">
    <location>
        <begin position="20"/>
        <end position="45"/>
    </location>
</feature>
<accession>A0A1M7ABW3</accession>
<dbReference type="Proteomes" id="UP000184248">
    <property type="component" value="Unassembled WGS sequence"/>
</dbReference>
<evidence type="ECO:0000256" key="1">
    <source>
        <dbReference type="SAM" id="Phobius"/>
    </source>
</evidence>
<sequence>MTADVHRRQSGRVTMGRDMSLYWLIKHLHMAMAGLSLVLFVLRAWWSVTAPQRLQRRWVRVLPHLVDTVLLAFGVWLMLMLRFWPHQHPWLVAKLIALVIYIGLGSVAIKRGRTPLQRASAALLAVLVFVYIVGTAIRHHPLSWLG</sequence>
<feature type="transmembrane region" description="Helical" evidence="1">
    <location>
        <begin position="121"/>
        <end position="140"/>
    </location>
</feature>
<dbReference type="GO" id="GO:0005886">
    <property type="term" value="C:plasma membrane"/>
    <property type="evidence" value="ECO:0007669"/>
    <property type="project" value="TreeGrafter"/>
</dbReference>
<gene>
    <name evidence="2" type="ORF">SAMN05192556_11316</name>
</gene>
<evidence type="ECO:0000313" key="3">
    <source>
        <dbReference type="Proteomes" id="UP000184248"/>
    </source>
</evidence>
<organism evidence="2 3">
    <name type="scientific">Halomonas caseinilytica</name>
    <dbReference type="NCBI Taxonomy" id="438744"/>
    <lineage>
        <taxon>Bacteria</taxon>
        <taxon>Pseudomonadati</taxon>
        <taxon>Pseudomonadota</taxon>
        <taxon>Gammaproteobacteria</taxon>
        <taxon>Oceanospirillales</taxon>
        <taxon>Halomonadaceae</taxon>
        <taxon>Halomonas</taxon>
    </lineage>
</organism>
<dbReference type="AlphaFoldDB" id="A0A1M7ABW3"/>